<dbReference type="OMA" id="CARLQRH"/>
<evidence type="ECO:0000256" key="3">
    <source>
        <dbReference type="ARBA" id="ARBA00023163"/>
    </source>
</evidence>
<dbReference type="GeneID" id="4558048"/>
<dbReference type="Pfam" id="PF00172">
    <property type="entry name" value="Zn_clus"/>
    <property type="match status" value="1"/>
</dbReference>
<dbReference type="PANTHER" id="PTHR31668:SF4">
    <property type="entry name" value="TRANSCRIPTIONAL ACTIVATOR PROTEIN DAL81"/>
    <property type="match status" value="1"/>
</dbReference>
<dbReference type="PROSITE" id="PS00463">
    <property type="entry name" value="ZN2_CY6_FUNGAL_1"/>
    <property type="match status" value="1"/>
</dbReference>
<dbReference type="PROSITE" id="PS50048">
    <property type="entry name" value="ZN2_CY6_FUNGAL_2"/>
    <property type="match status" value="1"/>
</dbReference>
<dbReference type="SMART" id="SM00066">
    <property type="entry name" value="GAL4"/>
    <property type="match status" value="1"/>
</dbReference>
<dbReference type="InParanoid" id="J3K0Y2"/>
<dbReference type="PANTHER" id="PTHR31668">
    <property type="entry name" value="GLUCOSE TRANSPORT TRANSCRIPTION REGULATOR RGT1-RELATED-RELATED"/>
    <property type="match status" value="1"/>
</dbReference>
<reference evidence="8" key="1">
    <citation type="journal article" date="2009" name="Genome Res.">
        <title>Comparative genomic analyses of the human fungal pathogens Coccidioides and their relatives.</title>
        <authorList>
            <person name="Sharpton T.J."/>
            <person name="Stajich J.E."/>
            <person name="Rounsley S.D."/>
            <person name="Gardner M.J."/>
            <person name="Wortman J.R."/>
            <person name="Jordar V.S."/>
            <person name="Maiti R."/>
            <person name="Kodira C.D."/>
            <person name="Neafsey D.E."/>
            <person name="Zeng Q."/>
            <person name="Hung C.-Y."/>
            <person name="McMahan C."/>
            <person name="Muszewska A."/>
            <person name="Grynberg M."/>
            <person name="Mandel M.A."/>
            <person name="Kellner E.M."/>
            <person name="Barker B.M."/>
            <person name="Galgiani J.N."/>
            <person name="Orbach M.J."/>
            <person name="Kirkland T.N."/>
            <person name="Cole G.T."/>
            <person name="Henn M.R."/>
            <person name="Birren B.W."/>
            <person name="Taylor J.W."/>
        </authorList>
    </citation>
    <scope>NUCLEOTIDE SEQUENCE [LARGE SCALE GENOMIC DNA]</scope>
    <source>
        <strain evidence="8">RS</strain>
    </source>
</reference>
<feature type="compositionally biased region" description="Polar residues" evidence="5">
    <location>
        <begin position="85"/>
        <end position="98"/>
    </location>
</feature>
<keyword evidence="4" id="KW-0539">Nucleus</keyword>
<feature type="domain" description="Zn(2)-C6 fungal-type" evidence="6">
    <location>
        <begin position="23"/>
        <end position="55"/>
    </location>
</feature>
<evidence type="ECO:0000256" key="5">
    <source>
        <dbReference type="SAM" id="MobiDB-lite"/>
    </source>
</evidence>
<dbReference type="AlphaFoldDB" id="J3K0Y2"/>
<dbReference type="SUPFAM" id="SSF57701">
    <property type="entry name" value="Zn2/Cys6 DNA-binding domain"/>
    <property type="match status" value="1"/>
</dbReference>
<dbReference type="GO" id="GO:0003677">
    <property type="term" value="F:DNA binding"/>
    <property type="evidence" value="ECO:0007669"/>
    <property type="project" value="UniProtKB-KW"/>
</dbReference>
<dbReference type="InterPro" id="IPR050797">
    <property type="entry name" value="Carb_Metab_Trans_Reg"/>
</dbReference>
<evidence type="ECO:0000256" key="4">
    <source>
        <dbReference type="ARBA" id="ARBA00023242"/>
    </source>
</evidence>
<dbReference type="GO" id="GO:0008270">
    <property type="term" value="F:zinc ion binding"/>
    <property type="evidence" value="ECO:0007669"/>
    <property type="project" value="InterPro"/>
</dbReference>
<evidence type="ECO:0000256" key="1">
    <source>
        <dbReference type="ARBA" id="ARBA00023015"/>
    </source>
</evidence>
<sequence length="394" mass="44061">MPSHNIDHNSKYMFASQSHVRNACDACHKRKIRCIVSRNGGPCHNCRSRGLSCYFLPRYRSGRPRLREHSPPDMIEDHLIATPTSTVNISPWPTSENPLASPPARKSPRASHQSSNDDLFDWVRPQDFALQTEQPSSGLQDSGQPLGFSEAVDGTLLGMQPTFSNFADPTRRPFTDVQPDVVSRCPMWSTTPKQPYDRSGSRGEESREGGFASLLDHCARLQRHLITTDEDTSTTSEEGALPTPKKLEVSDDQLQDILEDIDSSCKLLLEVCDEGSLPKPASSTWTNPPLDLASASLITAVIFKVFQLCEVLLSGQGLRVRSMKDVLLQKRLDFNITQARIVAARVEQWTQNRRLISQELSKKAMQIEERFTSQRGRGSMGMVAEPENMESPRI</sequence>
<gene>
    <name evidence="7" type="ORF">CIMG_10162</name>
</gene>
<name>J3K0Y2_COCIM</name>
<dbReference type="GO" id="GO:0000981">
    <property type="term" value="F:DNA-binding transcription factor activity, RNA polymerase II-specific"/>
    <property type="evidence" value="ECO:0007669"/>
    <property type="project" value="InterPro"/>
</dbReference>
<dbReference type="RefSeq" id="XP_001239140.1">
    <property type="nucleotide sequence ID" value="XM_001239139.2"/>
</dbReference>
<protein>
    <recommendedName>
        <fullName evidence="6">Zn(2)-C6 fungal-type domain-containing protein</fullName>
    </recommendedName>
</protein>
<dbReference type="CDD" id="cd00067">
    <property type="entry name" value="GAL4"/>
    <property type="match status" value="1"/>
</dbReference>
<dbReference type="VEuPathDB" id="FungiDB:CIMG_10162"/>
<dbReference type="Proteomes" id="UP000001261">
    <property type="component" value="Unassembled WGS sequence"/>
</dbReference>
<accession>J3K0Y2</accession>
<dbReference type="EMBL" id="GG704915">
    <property type="protein sequence ID" value="EAS27557.3"/>
    <property type="molecule type" value="Genomic_DNA"/>
</dbReference>
<dbReference type="GO" id="GO:0001080">
    <property type="term" value="P:nitrogen catabolite activation of transcription from RNA polymerase II promoter"/>
    <property type="evidence" value="ECO:0007669"/>
    <property type="project" value="TreeGrafter"/>
</dbReference>
<evidence type="ECO:0000259" key="6">
    <source>
        <dbReference type="PROSITE" id="PS50048"/>
    </source>
</evidence>
<keyword evidence="1" id="KW-0805">Transcription regulation</keyword>
<dbReference type="KEGG" id="cim:CIMG_10162"/>
<feature type="region of interest" description="Disordered" evidence="5">
    <location>
        <begin position="375"/>
        <end position="394"/>
    </location>
</feature>
<keyword evidence="8" id="KW-1185">Reference proteome</keyword>
<evidence type="ECO:0000313" key="7">
    <source>
        <dbReference type="EMBL" id="EAS27557.3"/>
    </source>
</evidence>
<proteinExistence type="predicted"/>
<dbReference type="Gene3D" id="4.10.240.10">
    <property type="entry name" value="Zn(2)-C6 fungal-type DNA-binding domain"/>
    <property type="match status" value="1"/>
</dbReference>
<keyword evidence="2" id="KW-0238">DNA-binding</keyword>
<feature type="compositionally biased region" description="Basic and acidic residues" evidence="5">
    <location>
        <begin position="195"/>
        <end position="208"/>
    </location>
</feature>
<evidence type="ECO:0000313" key="8">
    <source>
        <dbReference type="Proteomes" id="UP000001261"/>
    </source>
</evidence>
<reference evidence="8" key="2">
    <citation type="journal article" date="2010" name="Genome Res.">
        <title>Population genomic sequencing of Coccidioides fungi reveals recent hybridization and transposon control.</title>
        <authorList>
            <person name="Neafsey D.E."/>
            <person name="Barker B.M."/>
            <person name="Sharpton T.J."/>
            <person name="Stajich J.E."/>
            <person name="Park D.J."/>
            <person name="Whiston E."/>
            <person name="Hung C.-Y."/>
            <person name="McMahan C."/>
            <person name="White J."/>
            <person name="Sykes S."/>
            <person name="Heiman D."/>
            <person name="Young S."/>
            <person name="Zeng Q."/>
            <person name="Abouelleil A."/>
            <person name="Aftuck L."/>
            <person name="Bessette D."/>
            <person name="Brown A."/>
            <person name="FitzGerald M."/>
            <person name="Lui A."/>
            <person name="Macdonald J.P."/>
            <person name="Priest M."/>
            <person name="Orbach M.J."/>
            <person name="Galgiani J.N."/>
            <person name="Kirkland T.N."/>
            <person name="Cole G.T."/>
            <person name="Birren B.W."/>
            <person name="Henn M.R."/>
            <person name="Taylor J.W."/>
            <person name="Rounsley S.D."/>
        </authorList>
    </citation>
    <scope>GENOME REANNOTATION</scope>
    <source>
        <strain evidence="8">RS</strain>
    </source>
</reference>
<evidence type="ECO:0000256" key="2">
    <source>
        <dbReference type="ARBA" id="ARBA00023125"/>
    </source>
</evidence>
<dbReference type="InterPro" id="IPR036864">
    <property type="entry name" value="Zn2-C6_fun-type_DNA-bd_sf"/>
</dbReference>
<feature type="region of interest" description="Disordered" evidence="5">
    <location>
        <begin position="85"/>
        <end position="118"/>
    </location>
</feature>
<dbReference type="OrthoDB" id="4337564at2759"/>
<dbReference type="GO" id="GO:0005634">
    <property type="term" value="C:nucleus"/>
    <property type="evidence" value="ECO:0007669"/>
    <property type="project" value="TreeGrafter"/>
</dbReference>
<organism evidence="7 8">
    <name type="scientific">Coccidioides immitis (strain RS)</name>
    <name type="common">Valley fever fungus</name>
    <dbReference type="NCBI Taxonomy" id="246410"/>
    <lineage>
        <taxon>Eukaryota</taxon>
        <taxon>Fungi</taxon>
        <taxon>Dikarya</taxon>
        <taxon>Ascomycota</taxon>
        <taxon>Pezizomycotina</taxon>
        <taxon>Eurotiomycetes</taxon>
        <taxon>Eurotiomycetidae</taxon>
        <taxon>Onygenales</taxon>
        <taxon>Onygenaceae</taxon>
        <taxon>Coccidioides</taxon>
    </lineage>
</organism>
<feature type="region of interest" description="Disordered" evidence="5">
    <location>
        <begin position="185"/>
        <end position="208"/>
    </location>
</feature>
<keyword evidence="3" id="KW-0804">Transcription</keyword>
<dbReference type="InterPro" id="IPR001138">
    <property type="entry name" value="Zn2Cys6_DnaBD"/>
</dbReference>